<dbReference type="FunFam" id="3.40.50.980:FF:000001">
    <property type="entry name" value="Non-ribosomal peptide synthetase"/>
    <property type="match status" value="1"/>
</dbReference>
<dbReference type="EMBL" id="JACHCC010000027">
    <property type="protein sequence ID" value="MBB6503047.1"/>
    <property type="molecule type" value="Genomic_DNA"/>
</dbReference>
<comment type="caution">
    <text evidence="3">The sequence shown here is derived from an EMBL/GenBank/DDBJ whole genome shotgun (WGS) entry which is preliminary data.</text>
</comment>
<dbReference type="InterPro" id="IPR001242">
    <property type="entry name" value="Condensation_dom"/>
</dbReference>
<evidence type="ECO:0000313" key="3">
    <source>
        <dbReference type="EMBL" id="MBB6503047.1"/>
    </source>
</evidence>
<dbReference type="Proteomes" id="UP000521017">
    <property type="component" value="Unassembled WGS sequence"/>
</dbReference>
<feature type="non-terminal residue" evidence="3">
    <location>
        <position position="1"/>
    </location>
</feature>
<dbReference type="SUPFAM" id="SSF52777">
    <property type="entry name" value="CoA-dependent acyltransferases"/>
    <property type="match status" value="1"/>
</dbReference>
<gene>
    <name evidence="3" type="ORF">HDF25_005237</name>
</gene>
<dbReference type="AlphaFoldDB" id="A0A7X0JA30"/>
<dbReference type="InterPro" id="IPR023213">
    <property type="entry name" value="CAT-like_dom_sf"/>
</dbReference>
<name>A0A7X0JA30_9SPHI</name>
<dbReference type="PROSITE" id="PS00455">
    <property type="entry name" value="AMP_BINDING"/>
    <property type="match status" value="1"/>
</dbReference>
<sequence>SELSELYTAFIAKRNPLLSPLAVQYADYAIWQRSFMGGELLAKQQAYWVRQLSGLEPLNLPLDYPRPAVQSKRGAVTEMMLDPKLASQLNSLSRQQGVTLFMTLFSAFQVLLYRYSGQEDICVGTPVAGRRRREIEELIGFFVNTLAIRSDLSDTPAFTTLLQQVKNTLLESYDQQDIPFERVVDAVIKERDMSRGPLFQVMFVLQNTPDASKLSLGDTKFSIAEAGHTTALFDLTFTLHEGSTGLLLSVEYCTDLFTEGTVLRMMTHYEQLLHSIVADPSAEIGSLPMLLEAEETILLDVFSGTSADYPRDKTMLDLFMEQVARVPEAIAVSYQGEDLSYRELDKRSSQLGYYLRSKGVKEETLVPICINRSLDMIVGILGILKAGGAYVPVDPAYPQDRIRYTLEDTGAFILVSHSDCSEVCQSGTIEVIELDRDAAAIANAQSVSIVARSAHQAAYVIYTSGSTGRPKGVLIEDSNVVRLFETDQPLYDFNETDVWTMFHSFCFDFSVWEMYGALFYGGRLVIVPRAATQDSTLFGQLLLDEKVTVLNQTPSSFYVLQDYLTSHAAHVDIRYVIFGGEALNPEKTKPWKDLYQSCRL</sequence>
<dbReference type="GO" id="GO:0005829">
    <property type="term" value="C:cytosol"/>
    <property type="evidence" value="ECO:0007669"/>
    <property type="project" value="TreeGrafter"/>
</dbReference>
<dbReference type="GO" id="GO:0043041">
    <property type="term" value="P:amino acid activation for nonribosomal peptide biosynthetic process"/>
    <property type="evidence" value="ECO:0007669"/>
    <property type="project" value="TreeGrafter"/>
</dbReference>
<dbReference type="Gene3D" id="3.30.559.30">
    <property type="entry name" value="Nonribosomal peptide synthetase, condensation domain"/>
    <property type="match status" value="1"/>
</dbReference>
<feature type="domain" description="AMP-dependent synthetase/ligase" evidence="1">
    <location>
        <begin position="320"/>
        <end position="596"/>
    </location>
</feature>
<dbReference type="SUPFAM" id="SSF56801">
    <property type="entry name" value="Acetyl-CoA synthetase-like"/>
    <property type="match status" value="1"/>
</dbReference>
<feature type="non-terminal residue" evidence="3">
    <location>
        <position position="600"/>
    </location>
</feature>
<dbReference type="InterPro" id="IPR020845">
    <property type="entry name" value="AMP-binding_CS"/>
</dbReference>
<dbReference type="GO" id="GO:0003824">
    <property type="term" value="F:catalytic activity"/>
    <property type="evidence" value="ECO:0007669"/>
    <property type="project" value="InterPro"/>
</dbReference>
<dbReference type="PANTHER" id="PTHR45527:SF14">
    <property type="entry name" value="PLIPASTATIN SYNTHASE SUBUNIT B"/>
    <property type="match status" value="1"/>
</dbReference>
<organism evidence="3 4">
    <name type="scientific">Pedobacter cryoconitis</name>
    <dbReference type="NCBI Taxonomy" id="188932"/>
    <lineage>
        <taxon>Bacteria</taxon>
        <taxon>Pseudomonadati</taxon>
        <taxon>Bacteroidota</taxon>
        <taxon>Sphingobacteriia</taxon>
        <taxon>Sphingobacteriales</taxon>
        <taxon>Sphingobacteriaceae</taxon>
        <taxon>Pedobacter</taxon>
    </lineage>
</organism>
<dbReference type="RefSeq" id="WP_184629282.1">
    <property type="nucleotide sequence ID" value="NZ_JACHCC010000027.1"/>
</dbReference>
<dbReference type="Gene3D" id="3.30.559.10">
    <property type="entry name" value="Chloramphenicol acetyltransferase-like domain"/>
    <property type="match status" value="1"/>
</dbReference>
<feature type="domain" description="Condensation" evidence="2">
    <location>
        <begin position="2"/>
        <end position="298"/>
    </location>
</feature>
<dbReference type="GO" id="GO:0031177">
    <property type="term" value="F:phosphopantetheine binding"/>
    <property type="evidence" value="ECO:0007669"/>
    <property type="project" value="TreeGrafter"/>
</dbReference>
<reference evidence="3 4" key="1">
    <citation type="submission" date="2020-08" db="EMBL/GenBank/DDBJ databases">
        <title>Genomic Encyclopedia of Type Strains, Phase IV (KMG-V): Genome sequencing to study the core and pangenomes of soil and plant-associated prokaryotes.</title>
        <authorList>
            <person name="Whitman W."/>
        </authorList>
    </citation>
    <scope>NUCLEOTIDE SEQUENCE [LARGE SCALE GENOMIC DNA]</scope>
    <source>
        <strain evidence="3 4">M2T3</strain>
    </source>
</reference>
<dbReference type="GO" id="GO:0044550">
    <property type="term" value="P:secondary metabolite biosynthetic process"/>
    <property type="evidence" value="ECO:0007669"/>
    <property type="project" value="TreeGrafter"/>
</dbReference>
<proteinExistence type="predicted"/>
<protein>
    <submittedName>
        <fullName evidence="3">Non-ribosomal peptide synthetase component F</fullName>
    </submittedName>
</protein>
<evidence type="ECO:0000259" key="1">
    <source>
        <dbReference type="Pfam" id="PF00501"/>
    </source>
</evidence>
<evidence type="ECO:0000259" key="2">
    <source>
        <dbReference type="Pfam" id="PF00668"/>
    </source>
</evidence>
<dbReference type="Pfam" id="PF00668">
    <property type="entry name" value="Condensation"/>
    <property type="match status" value="1"/>
</dbReference>
<dbReference type="CDD" id="cd19531">
    <property type="entry name" value="LCL_NRPS-like"/>
    <property type="match status" value="1"/>
</dbReference>
<dbReference type="PANTHER" id="PTHR45527">
    <property type="entry name" value="NONRIBOSOMAL PEPTIDE SYNTHETASE"/>
    <property type="match status" value="1"/>
</dbReference>
<accession>A0A7X0JA30</accession>
<dbReference type="Gene3D" id="3.40.50.980">
    <property type="match status" value="2"/>
</dbReference>
<evidence type="ECO:0000313" key="4">
    <source>
        <dbReference type="Proteomes" id="UP000521017"/>
    </source>
</evidence>
<dbReference type="InterPro" id="IPR000873">
    <property type="entry name" value="AMP-dep_synth/lig_dom"/>
</dbReference>
<dbReference type="Pfam" id="PF00501">
    <property type="entry name" value="AMP-binding"/>
    <property type="match status" value="1"/>
</dbReference>